<name>A0A520KQY1_METT2</name>
<reference evidence="2 3" key="1">
    <citation type="journal article" date="2019" name="Nat. Microbiol.">
        <title>Wide diversity of methane and short-chain alkane metabolisms in uncultured archaea.</title>
        <authorList>
            <person name="Borrel G."/>
            <person name="Adam P.S."/>
            <person name="McKay L.J."/>
            <person name="Chen L.X."/>
            <person name="Sierra-Garcia I.N."/>
            <person name="Sieber C.M."/>
            <person name="Letourneur Q."/>
            <person name="Ghozlane A."/>
            <person name="Andersen G.L."/>
            <person name="Li W.J."/>
            <person name="Hallam S.J."/>
            <person name="Muyzer G."/>
            <person name="de Oliveira V.M."/>
            <person name="Inskeep W.P."/>
            <person name="Banfield J.F."/>
            <person name="Gribaldo S."/>
        </authorList>
    </citation>
    <scope>NUCLEOTIDE SEQUENCE [LARGE SCALE GENOMIC DNA]</scope>
    <source>
        <strain evidence="2">NM1a</strain>
    </source>
</reference>
<evidence type="ECO:0000313" key="3">
    <source>
        <dbReference type="Proteomes" id="UP000317158"/>
    </source>
</evidence>
<protein>
    <submittedName>
        <fullName evidence="2">Uncharacterized protein</fullName>
    </submittedName>
</protein>
<dbReference type="EMBL" id="RXIF01000010">
    <property type="protein sequence ID" value="RZN64028.1"/>
    <property type="molecule type" value="Genomic_DNA"/>
</dbReference>
<proteinExistence type="predicted"/>
<feature type="transmembrane region" description="Helical" evidence="1">
    <location>
        <begin position="35"/>
        <end position="64"/>
    </location>
</feature>
<keyword evidence="1" id="KW-0812">Transmembrane</keyword>
<sequence>MVKYKHDAIGAGLGAILLAILAFLLYILVPITKEAFVIVFTGGIFLLLIIGAIALFVVAIIVLIQRKEDTKIDKKLKTDKEGV</sequence>
<keyword evidence="1" id="KW-1133">Transmembrane helix</keyword>
<dbReference type="AlphaFoldDB" id="A0A520KQY1"/>
<comment type="caution">
    <text evidence="2">The sequence shown here is derived from an EMBL/GenBank/DDBJ whole genome shotgun (WGS) entry which is preliminary data.</text>
</comment>
<evidence type="ECO:0000256" key="1">
    <source>
        <dbReference type="SAM" id="Phobius"/>
    </source>
</evidence>
<evidence type="ECO:0000313" key="2">
    <source>
        <dbReference type="EMBL" id="RZN64028.1"/>
    </source>
</evidence>
<dbReference type="Proteomes" id="UP000317158">
    <property type="component" value="Unassembled WGS sequence"/>
</dbReference>
<organism evidence="2 3">
    <name type="scientific">Methanoliparum thermophilum</name>
    <dbReference type="NCBI Taxonomy" id="2491083"/>
    <lineage>
        <taxon>Archaea</taxon>
        <taxon>Methanobacteriati</taxon>
        <taxon>Methanobacteriota</taxon>
        <taxon>Candidatus Methanoliparia</taxon>
        <taxon>Candidatus Methanoliparales</taxon>
        <taxon>Candidatus Methanoliparaceae</taxon>
        <taxon>Candidatus Methanoliparum</taxon>
    </lineage>
</organism>
<accession>A0A520KQY1</accession>
<gene>
    <name evidence="2" type="ORF">EF806_05250</name>
</gene>
<feature type="transmembrane region" description="Helical" evidence="1">
    <location>
        <begin position="7"/>
        <end position="29"/>
    </location>
</feature>
<keyword evidence="1" id="KW-0472">Membrane</keyword>